<dbReference type="RefSeq" id="WP_104828044.1">
    <property type="nucleotide sequence ID" value="NZ_PJCH01000001.1"/>
</dbReference>
<dbReference type="InterPro" id="IPR008567">
    <property type="entry name" value="BKACE"/>
</dbReference>
<comment type="caution">
    <text evidence="5">The sequence shown here is derived from an EMBL/GenBank/DDBJ whole genome shotgun (WGS) entry which is preliminary data.</text>
</comment>
<protein>
    <submittedName>
        <fullName evidence="5">3-keto-5-aminohexanoate cleavage protein</fullName>
    </submittedName>
</protein>
<evidence type="ECO:0000313" key="5">
    <source>
        <dbReference type="EMBL" id="PQA89341.1"/>
    </source>
</evidence>
<sequence length="325" mass="35305">MKISENGVSPQENRAKPARKVIITCAVTGSIHTPSMSPALPITTDEIAEASIEAARAGAAIIHLHARDPETGQPSADPAHFRPFLKRIHEETDAIINISTGGSSVMPLDARLAAPRETEPEMCSLNMGSMNFGTFPMLDKYSEWQHNWEPDLLDATRRTVFKNTFEDIETILDDLGKQRSARFEFECYDLGQVETLGFYVKNGLVKPPLYIQFVLGVLGGAGASVENLVAMKNCADRVIPCDYHFSVLAAGGRQMAMAAMGAIMGGNVRVGLEDNLTIAPGVLAQSNAEQVGKIRRIVEELGLEAATPDETRALLALKGRNRVKF</sequence>
<evidence type="ECO:0000256" key="2">
    <source>
        <dbReference type="ARBA" id="ARBA00022679"/>
    </source>
</evidence>
<keyword evidence="4" id="KW-0862">Zinc</keyword>
<dbReference type="GO" id="GO:0043720">
    <property type="term" value="F:3-keto-5-aminohexanoate cleavage activity"/>
    <property type="evidence" value="ECO:0007669"/>
    <property type="project" value="InterPro"/>
</dbReference>
<gene>
    <name evidence="5" type="ORF">CW354_00225</name>
</gene>
<dbReference type="EMBL" id="PJCH01000001">
    <property type="protein sequence ID" value="PQA89341.1"/>
    <property type="molecule type" value="Genomic_DNA"/>
</dbReference>
<accession>A0A2S7KA35</accession>
<organism evidence="5 6">
    <name type="scientific">Hyphococcus luteus</name>
    <dbReference type="NCBI Taxonomy" id="2058213"/>
    <lineage>
        <taxon>Bacteria</taxon>
        <taxon>Pseudomonadati</taxon>
        <taxon>Pseudomonadota</taxon>
        <taxon>Alphaproteobacteria</taxon>
        <taxon>Parvularculales</taxon>
        <taxon>Parvularculaceae</taxon>
        <taxon>Hyphococcus</taxon>
    </lineage>
</organism>
<evidence type="ECO:0000256" key="4">
    <source>
        <dbReference type="ARBA" id="ARBA00022833"/>
    </source>
</evidence>
<dbReference type="GO" id="GO:0046872">
    <property type="term" value="F:metal ion binding"/>
    <property type="evidence" value="ECO:0007669"/>
    <property type="project" value="UniProtKB-KW"/>
</dbReference>
<dbReference type="InterPro" id="IPR013785">
    <property type="entry name" value="Aldolase_TIM"/>
</dbReference>
<evidence type="ECO:0000256" key="3">
    <source>
        <dbReference type="ARBA" id="ARBA00022723"/>
    </source>
</evidence>
<dbReference type="Gene3D" id="3.20.20.70">
    <property type="entry name" value="Aldolase class I"/>
    <property type="match status" value="1"/>
</dbReference>
<dbReference type="Proteomes" id="UP000239504">
    <property type="component" value="Unassembled WGS sequence"/>
</dbReference>
<comment type="cofactor">
    <cofactor evidence="1">
        <name>Zn(2+)</name>
        <dbReference type="ChEBI" id="CHEBI:29105"/>
    </cofactor>
</comment>
<dbReference type="PANTHER" id="PTHR37418:SF2">
    <property type="entry name" value="3-KETO-5-AMINOHEXANOATE CLEAVAGE ENZYME"/>
    <property type="match status" value="1"/>
</dbReference>
<reference evidence="5 6" key="1">
    <citation type="submission" date="2017-12" db="EMBL/GenBank/DDBJ databases">
        <authorList>
            <person name="Hurst M.R.H."/>
        </authorList>
    </citation>
    <scope>NUCLEOTIDE SEQUENCE [LARGE SCALE GENOMIC DNA]</scope>
    <source>
        <strain evidence="5 6">SY-3-19</strain>
    </source>
</reference>
<keyword evidence="6" id="KW-1185">Reference proteome</keyword>
<dbReference type="PANTHER" id="PTHR37418">
    <property type="entry name" value="3-KETO-5-AMINOHEXANOATE CLEAVAGE ENZYME-RELATED"/>
    <property type="match status" value="1"/>
</dbReference>
<dbReference type="OrthoDB" id="9805277at2"/>
<name>A0A2S7KA35_9PROT</name>
<dbReference type="Pfam" id="PF05853">
    <property type="entry name" value="BKACE"/>
    <property type="match status" value="1"/>
</dbReference>
<keyword evidence="2" id="KW-0808">Transferase</keyword>
<keyword evidence="3" id="KW-0479">Metal-binding</keyword>
<evidence type="ECO:0000313" key="6">
    <source>
        <dbReference type="Proteomes" id="UP000239504"/>
    </source>
</evidence>
<dbReference type="AlphaFoldDB" id="A0A2S7KA35"/>
<evidence type="ECO:0000256" key="1">
    <source>
        <dbReference type="ARBA" id="ARBA00001947"/>
    </source>
</evidence>
<proteinExistence type="predicted"/>